<dbReference type="GO" id="GO:0016787">
    <property type="term" value="F:hydrolase activity"/>
    <property type="evidence" value="ECO:0007669"/>
    <property type="project" value="UniProtKB-KW"/>
</dbReference>
<dbReference type="InterPro" id="IPR001466">
    <property type="entry name" value="Beta-lactam-related"/>
</dbReference>
<dbReference type="Proteomes" id="UP001485459">
    <property type="component" value="Chromosome"/>
</dbReference>
<sequence>MIRYLSTLCCLFAALAAGAQSPVPAKLSARIPALMQRDRIPGLTVAYIEPGKPVWVRHFGVAAKGTGAPITDSTRFEAASLTKVVTAYVALLLAGSRELDLDKPLRDYLGNNYETGDDPRFAGVTGRRVLSHSAGFPNWRSDSLLPILFTPGEKGPCELYSSVAR</sequence>
<evidence type="ECO:0000313" key="3">
    <source>
        <dbReference type="EMBL" id="WZN42427.1"/>
    </source>
</evidence>
<feature type="chain" id="PRO_5045113399" evidence="1">
    <location>
        <begin position="20"/>
        <end position="165"/>
    </location>
</feature>
<dbReference type="RefSeq" id="WP_341837261.1">
    <property type="nucleotide sequence ID" value="NZ_CP149822.1"/>
</dbReference>
<dbReference type="InterPro" id="IPR012338">
    <property type="entry name" value="Beta-lactam/transpept-like"/>
</dbReference>
<dbReference type="Pfam" id="PF00144">
    <property type="entry name" value="Beta-lactamase"/>
    <property type="match status" value="1"/>
</dbReference>
<dbReference type="EMBL" id="CP149822">
    <property type="protein sequence ID" value="WZN42427.1"/>
    <property type="molecule type" value="Genomic_DNA"/>
</dbReference>
<evidence type="ECO:0000313" key="4">
    <source>
        <dbReference type="Proteomes" id="UP001485459"/>
    </source>
</evidence>
<protein>
    <submittedName>
        <fullName evidence="3">Serine hydrolase domain-containing protein</fullName>
        <ecNumber evidence="3">3.1.1.103</ecNumber>
    </submittedName>
</protein>
<accession>A0ABZ2YSY8</accession>
<proteinExistence type="predicted"/>
<dbReference type="PANTHER" id="PTHR43283:SF18">
    <property type="match status" value="1"/>
</dbReference>
<dbReference type="PANTHER" id="PTHR43283">
    <property type="entry name" value="BETA-LACTAMASE-RELATED"/>
    <property type="match status" value="1"/>
</dbReference>
<keyword evidence="4" id="KW-1185">Reference proteome</keyword>
<evidence type="ECO:0000259" key="2">
    <source>
        <dbReference type="Pfam" id="PF00144"/>
    </source>
</evidence>
<evidence type="ECO:0000256" key="1">
    <source>
        <dbReference type="SAM" id="SignalP"/>
    </source>
</evidence>
<dbReference type="SUPFAM" id="SSF56601">
    <property type="entry name" value="beta-lactamase/transpeptidase-like"/>
    <property type="match status" value="1"/>
</dbReference>
<organism evidence="3 4">
    <name type="scientific">Chitinophaga pollutisoli</name>
    <dbReference type="NCBI Taxonomy" id="3133966"/>
    <lineage>
        <taxon>Bacteria</taxon>
        <taxon>Pseudomonadati</taxon>
        <taxon>Bacteroidota</taxon>
        <taxon>Chitinophagia</taxon>
        <taxon>Chitinophagales</taxon>
        <taxon>Chitinophagaceae</taxon>
        <taxon>Chitinophaga</taxon>
    </lineage>
</organism>
<reference evidence="4" key="1">
    <citation type="submission" date="2024-03" db="EMBL/GenBank/DDBJ databases">
        <title>Chitinophaga horti sp. nov., isolated from garden soil.</title>
        <authorList>
            <person name="Lee D.S."/>
            <person name="Han D.M."/>
            <person name="Baek J.H."/>
            <person name="Choi D.G."/>
            <person name="Jeon J.H."/>
            <person name="Jeon C.O."/>
        </authorList>
    </citation>
    <scope>NUCLEOTIDE SEQUENCE [LARGE SCALE GENOMIC DNA]</scope>
    <source>
        <strain evidence="4">GPA1</strain>
    </source>
</reference>
<keyword evidence="3" id="KW-0378">Hydrolase</keyword>
<name>A0ABZ2YSY8_9BACT</name>
<dbReference type="Gene3D" id="3.40.710.10">
    <property type="entry name" value="DD-peptidase/beta-lactamase superfamily"/>
    <property type="match status" value="1"/>
</dbReference>
<gene>
    <name evidence="3" type="ORF">WJU16_05195</name>
</gene>
<dbReference type="EC" id="3.1.1.103" evidence="3"/>
<keyword evidence="1" id="KW-0732">Signal</keyword>
<feature type="domain" description="Beta-lactamase-related" evidence="2">
    <location>
        <begin position="29"/>
        <end position="140"/>
    </location>
</feature>
<feature type="signal peptide" evidence="1">
    <location>
        <begin position="1"/>
        <end position="19"/>
    </location>
</feature>
<dbReference type="InterPro" id="IPR050789">
    <property type="entry name" value="Diverse_Enzym_Activities"/>
</dbReference>